<dbReference type="PANTHER" id="PTHR33376:SF15">
    <property type="entry name" value="BLL6794 PROTEIN"/>
    <property type="match status" value="1"/>
</dbReference>
<evidence type="ECO:0000313" key="4">
    <source>
        <dbReference type="Proteomes" id="UP000241229"/>
    </source>
</evidence>
<organism evidence="3 4">
    <name type="scientific">Kumtagia ephedrae</name>
    <dbReference type="NCBI Taxonomy" id="2116701"/>
    <lineage>
        <taxon>Bacteria</taxon>
        <taxon>Pseudomonadati</taxon>
        <taxon>Pseudomonadota</taxon>
        <taxon>Alphaproteobacteria</taxon>
        <taxon>Hyphomicrobiales</taxon>
        <taxon>Phyllobacteriaceae</taxon>
        <taxon>Kumtagia</taxon>
    </lineage>
</organism>
<dbReference type="AlphaFoldDB" id="A0A2P7SSR4"/>
<sequence length="413" mass="44149">MAGGSSRSDFWAGAAMRLPPLSEQGRCRRPGPASPSPRCGTAAPGSVTPQGTYACAGHPHPALGKPKLWEEFMLLKMLAGVALAAGLSLSATTAFAETVTIRYSNWLPANFFLWDDVVHPWLKEIEQVTEGRVKVEVSPKVVGTVSAQYDVVRDGLADLSWMVAGYTPGRFPMIELGDLPLIGPDAAVLAPAFDKTYRTHIARHDVFKGVEPLSLLVISPLQIVTKGKKVESVDGLAGLKLRSSSVTLTEVLKLVGAVPILKSAAEAYEMLATGTIDGQVTNLNTIPGFNQLDLMDGVYHVPGGLANSVIIMGLNADKWAEISDQDRKAIMAISGEVFAKKVGEAYDKADKIALEKMRAANYHVGEASAEQIAELKTRLKPVEDAWLARAKAAGLANAEEVLDAYKAEVAKSY</sequence>
<proteinExistence type="predicted"/>
<dbReference type="Pfam" id="PF03480">
    <property type="entry name" value="DctP"/>
    <property type="match status" value="1"/>
</dbReference>
<evidence type="ECO:0000256" key="2">
    <source>
        <dbReference type="SAM" id="MobiDB-lite"/>
    </source>
</evidence>
<reference evidence="3 4" key="1">
    <citation type="submission" date="2018-03" db="EMBL/GenBank/DDBJ databases">
        <title>The draft genome of Mesorhizobium sp. 6GN-30.</title>
        <authorList>
            <person name="Liu L."/>
            <person name="Li L."/>
            <person name="Wang T."/>
            <person name="Zhang X."/>
            <person name="Liang L."/>
        </authorList>
    </citation>
    <scope>NUCLEOTIDE SEQUENCE [LARGE SCALE GENOMIC DNA]</scope>
    <source>
        <strain evidence="3 4">6GN30</strain>
    </source>
</reference>
<accession>A0A2P7SSR4</accession>
<keyword evidence="1" id="KW-0732">Signal</keyword>
<comment type="caution">
    <text evidence="3">The sequence shown here is derived from an EMBL/GenBank/DDBJ whole genome shotgun (WGS) entry which is preliminary data.</text>
</comment>
<keyword evidence="4" id="KW-1185">Reference proteome</keyword>
<dbReference type="Gene3D" id="3.40.190.170">
    <property type="entry name" value="Bacterial extracellular solute-binding protein, family 7"/>
    <property type="match status" value="1"/>
</dbReference>
<feature type="region of interest" description="Disordered" evidence="2">
    <location>
        <begin position="21"/>
        <end position="45"/>
    </location>
</feature>
<dbReference type="NCBIfam" id="NF037995">
    <property type="entry name" value="TRAP_S1"/>
    <property type="match status" value="1"/>
</dbReference>
<evidence type="ECO:0000256" key="1">
    <source>
        <dbReference type="ARBA" id="ARBA00022729"/>
    </source>
</evidence>
<gene>
    <name evidence="3" type="ORF">C7I84_02580</name>
</gene>
<dbReference type="EMBL" id="PXYK01000002">
    <property type="protein sequence ID" value="PSJ65375.1"/>
    <property type="molecule type" value="Genomic_DNA"/>
</dbReference>
<dbReference type="PANTHER" id="PTHR33376">
    <property type="match status" value="1"/>
</dbReference>
<protein>
    <recommendedName>
        <fullName evidence="5">ABC transporter substrate-binding protein</fullName>
    </recommendedName>
</protein>
<name>A0A2P7SSR4_9HYPH</name>
<dbReference type="Proteomes" id="UP000241229">
    <property type="component" value="Unassembled WGS sequence"/>
</dbReference>
<evidence type="ECO:0008006" key="5">
    <source>
        <dbReference type="Google" id="ProtNLM"/>
    </source>
</evidence>
<dbReference type="GO" id="GO:0055085">
    <property type="term" value="P:transmembrane transport"/>
    <property type="evidence" value="ECO:0007669"/>
    <property type="project" value="InterPro"/>
</dbReference>
<dbReference type="InterPro" id="IPR018389">
    <property type="entry name" value="DctP_fam"/>
</dbReference>
<evidence type="ECO:0000313" key="3">
    <source>
        <dbReference type="EMBL" id="PSJ65375.1"/>
    </source>
</evidence>
<dbReference type="InterPro" id="IPR038404">
    <property type="entry name" value="TRAP_DctP_sf"/>
</dbReference>
<dbReference type="CDD" id="cd13665">
    <property type="entry name" value="PBP2_TRAP_Dctp3_4"/>
    <property type="match status" value="1"/>
</dbReference>
<dbReference type="OrthoDB" id="7822595at2"/>